<comment type="caution">
    <text evidence="1">The sequence shown here is derived from an EMBL/GenBank/DDBJ whole genome shotgun (WGS) entry which is preliminary data.</text>
</comment>
<accession>A0ACC2CAJ4</accession>
<reference evidence="2" key="1">
    <citation type="journal article" date="2024" name="Proc. Natl. Acad. Sci. U.S.A.">
        <title>Extraordinary preservation of gene collinearity over three hundred million years revealed in homosporous lycophytes.</title>
        <authorList>
            <person name="Li C."/>
            <person name="Wickell D."/>
            <person name="Kuo L.Y."/>
            <person name="Chen X."/>
            <person name="Nie B."/>
            <person name="Liao X."/>
            <person name="Peng D."/>
            <person name="Ji J."/>
            <person name="Jenkins J."/>
            <person name="Williams M."/>
            <person name="Shu S."/>
            <person name="Plott C."/>
            <person name="Barry K."/>
            <person name="Rajasekar S."/>
            <person name="Grimwood J."/>
            <person name="Han X."/>
            <person name="Sun S."/>
            <person name="Hou Z."/>
            <person name="He W."/>
            <person name="Dai G."/>
            <person name="Sun C."/>
            <person name="Schmutz J."/>
            <person name="Leebens-Mack J.H."/>
            <person name="Li F.W."/>
            <person name="Wang L."/>
        </authorList>
    </citation>
    <scope>NUCLEOTIDE SEQUENCE [LARGE SCALE GENOMIC DNA]</scope>
    <source>
        <strain evidence="2">cv. PW_Plant_1</strain>
    </source>
</reference>
<gene>
    <name evidence="1" type="ORF">O6H91_11G075000</name>
</gene>
<evidence type="ECO:0000313" key="1">
    <source>
        <dbReference type="EMBL" id="KAJ7539051.1"/>
    </source>
</evidence>
<keyword evidence="2" id="KW-1185">Reference proteome</keyword>
<protein>
    <submittedName>
        <fullName evidence="1">Uncharacterized protein</fullName>
    </submittedName>
</protein>
<evidence type="ECO:0000313" key="2">
    <source>
        <dbReference type="Proteomes" id="UP001162992"/>
    </source>
</evidence>
<sequence length="42" mass="4750">MFQEVLIVDLLLLCIRATPGFSVTVKENSDNKFLRSSNYSSL</sequence>
<organism evidence="1 2">
    <name type="scientific">Diphasiastrum complanatum</name>
    <name type="common">Issler's clubmoss</name>
    <name type="synonym">Lycopodium complanatum</name>
    <dbReference type="NCBI Taxonomy" id="34168"/>
    <lineage>
        <taxon>Eukaryota</taxon>
        <taxon>Viridiplantae</taxon>
        <taxon>Streptophyta</taxon>
        <taxon>Embryophyta</taxon>
        <taxon>Tracheophyta</taxon>
        <taxon>Lycopodiopsida</taxon>
        <taxon>Lycopodiales</taxon>
        <taxon>Lycopodiaceae</taxon>
        <taxon>Lycopodioideae</taxon>
        <taxon>Diphasiastrum</taxon>
    </lineage>
</organism>
<dbReference type="Proteomes" id="UP001162992">
    <property type="component" value="Chromosome 11"/>
</dbReference>
<name>A0ACC2CAJ4_DIPCM</name>
<proteinExistence type="predicted"/>
<dbReference type="EMBL" id="CM055102">
    <property type="protein sequence ID" value="KAJ7539051.1"/>
    <property type="molecule type" value="Genomic_DNA"/>
</dbReference>